<accession>A0AA38MHV8</accession>
<dbReference type="GO" id="GO:0005319">
    <property type="term" value="F:lipid transporter activity"/>
    <property type="evidence" value="ECO:0007669"/>
    <property type="project" value="InterPro"/>
</dbReference>
<organism evidence="5 6">
    <name type="scientific">Zophobas morio</name>
    <dbReference type="NCBI Taxonomy" id="2755281"/>
    <lineage>
        <taxon>Eukaryota</taxon>
        <taxon>Metazoa</taxon>
        <taxon>Ecdysozoa</taxon>
        <taxon>Arthropoda</taxon>
        <taxon>Hexapoda</taxon>
        <taxon>Insecta</taxon>
        <taxon>Pterygota</taxon>
        <taxon>Neoptera</taxon>
        <taxon>Endopterygota</taxon>
        <taxon>Coleoptera</taxon>
        <taxon>Polyphaga</taxon>
        <taxon>Cucujiformia</taxon>
        <taxon>Tenebrionidae</taxon>
        <taxon>Zophobas</taxon>
    </lineage>
</organism>
<comment type="caution">
    <text evidence="2">Lacks conserved residue(s) required for the propagation of feature annotation.</text>
</comment>
<sequence>MGLMKVLMVVIASAISTSAFTHLCPHTKELVYRWHALVKAGTDLPTPHASQFALDGKLHLQATPNATHVKITDLTYKLYNGILDHVHEHQAHSVPVQIPQLHHVFKVVYDNKGLAVGISTENSDQEFSRNIKKAIATMLQMDDSVLKPVHHQHPHPHCFVLKEHSIYGKFDVDYTVRHHQNGDVEVEKMHDMRDYHHLYQNLVSNNEDCPCDVKPESPLSHVSRKQYVITTREGEKVVKTIKATGILTYQPFGGQSEHQFVFVNQTLELDTVVSVSERLQVQSEHFEDHLTYHYFTDSEDGRIHDVTNGRHVADYDKLIPSLQHMLEDTYQYAHEDHIHTREPDTKRGQLINRVQRLLQTLTLTKLRELHKTLTGHSLRVFHAMLPLVGTKASTLFIKHLIVNKIVTDDTAVEMLQHLPEHIVEPTVELLTQLEELIHLDETIPWNIRKACLLAFATLIHKSHVFVERIHRNLEYDHHIPHTDTFNHQQPYEKYVVEYINKIRSSQDHKVRIAYTFALCNMRLHSIVQHMAPAVSGDWFGDYHFRVMSLWSVGSVAIVDPNPNTVIEALWPVFIDTNEITEMRAIAFYLLMQSKLSHSMVMNLYEHLLEERNEEMYRLVYTYLENVMTANNPCYQEMKIHASHLIQLLPPPSHGNSFSKIYDYKDVRFGYGTGMEEYFVSGNHALIYALKMTSQQYNIQHEDYDVYFKVHGIQNHGEPMDMVLEVLRKKTKSFSGNKDINIECVIFRHGHAINTYFFNHDNLHELDELLDFFTKDSKSVTRTLAHLSYNEYLKAVIPTDLGIPVVWEYLMPALHHNNITITKETVNKVINIHLDYKYINWMHFRHGLTFYNPIADVWQGINRYQSFDAVLPIHLDVTINTQQQSLQLSWKKHSNLQQNVAGFRTHVKQMVFVKDDYNRNIMLQSSPQCKDFVIVTHGKQFRHEYIFQQDDDLTTGHQWYLTFYDSSRYVSNGTFHHVLDLMSQSHPHHTESPLIHFLKSCANFHQHIILLPKPGVYGFMGRLEPSHHHAVSNIDLSLRLHSEPTTEDSHYYTPKTKWSTRATYSVKNQEKSLKTWDINTIVDMNPGHTINNLKMHITRIVPGQKDYKICVDGVKKWTQKGVEGHLNVGMSQTSDGKCVKDDTVIDVTMTGRQSQEQLEGHHKYASCEHISPYSLQHKHSLQCLAGHTTARHYVYNVKTTNVPTEFRKWFVHLWDTIKGYYMPYYVFEDEHNENIGDHNLRVDVVYPMQEQEMNIRMTSPQHVYKLIGVPTHYWKWCGLSPDSMEYSDGFQLAHDLGFVDHCQVELTHYHANHHQVQEPVPTEWTLYVGNVAQNPQKAVYVKRVANDELAVKIVDHGHIVEIVPHGANHQITLDGQVVPITEYHHEDWVFCHVFTQDSHQPVAVMLPNSGIHVEYHHHQVVAVVPKVDQQLHGRCYSH</sequence>
<dbReference type="PROSITE" id="PS51211">
    <property type="entry name" value="VITELLOGENIN"/>
    <property type="match status" value="1"/>
</dbReference>
<evidence type="ECO:0000259" key="4">
    <source>
        <dbReference type="PROSITE" id="PS51211"/>
    </source>
</evidence>
<evidence type="ECO:0000313" key="6">
    <source>
        <dbReference type="Proteomes" id="UP001168821"/>
    </source>
</evidence>
<dbReference type="Gene3D" id="1.25.10.20">
    <property type="entry name" value="Vitellinogen, superhelical"/>
    <property type="match status" value="1"/>
</dbReference>
<keyword evidence="1 3" id="KW-0732">Signal</keyword>
<evidence type="ECO:0000256" key="1">
    <source>
        <dbReference type="ARBA" id="ARBA00022729"/>
    </source>
</evidence>
<evidence type="ECO:0000256" key="2">
    <source>
        <dbReference type="PROSITE-ProRule" id="PRU00557"/>
    </source>
</evidence>
<dbReference type="InterPro" id="IPR050733">
    <property type="entry name" value="Vitellogenin/Apolipophorin"/>
</dbReference>
<dbReference type="InterPro" id="IPR011030">
    <property type="entry name" value="Lipovitellin_superhlx_dom"/>
</dbReference>
<feature type="chain" id="PRO_5041382745" description="Vitellogenin domain-containing protein" evidence="3">
    <location>
        <begin position="20"/>
        <end position="1437"/>
    </location>
</feature>
<gene>
    <name evidence="5" type="ORF">Zmor_015860</name>
</gene>
<comment type="caution">
    <text evidence="5">The sequence shown here is derived from an EMBL/GenBank/DDBJ whole genome shotgun (WGS) entry which is preliminary data.</text>
</comment>
<protein>
    <recommendedName>
        <fullName evidence="4">Vitellogenin domain-containing protein</fullName>
    </recommendedName>
</protein>
<name>A0AA38MHV8_9CUCU</name>
<proteinExistence type="predicted"/>
<keyword evidence="6" id="KW-1185">Reference proteome</keyword>
<feature type="domain" description="Vitellogenin" evidence="4">
    <location>
        <begin position="23"/>
        <end position="691"/>
    </location>
</feature>
<evidence type="ECO:0000256" key="3">
    <source>
        <dbReference type="SAM" id="SignalP"/>
    </source>
</evidence>
<dbReference type="EMBL" id="JALNTZ010000004">
    <property type="protein sequence ID" value="KAJ3656812.1"/>
    <property type="molecule type" value="Genomic_DNA"/>
</dbReference>
<dbReference type="SUPFAM" id="SSF48431">
    <property type="entry name" value="Lipovitellin-phosvitin complex, superhelical domain"/>
    <property type="match status" value="1"/>
</dbReference>
<feature type="signal peptide" evidence="3">
    <location>
        <begin position="1"/>
        <end position="19"/>
    </location>
</feature>
<dbReference type="InterPro" id="IPR001747">
    <property type="entry name" value="Vitellogenin_N"/>
</dbReference>
<dbReference type="Pfam" id="PF01347">
    <property type="entry name" value="Vitellogenin_N"/>
    <property type="match status" value="1"/>
</dbReference>
<dbReference type="InterPro" id="IPR015816">
    <property type="entry name" value="Vitellinogen_b-sht_N"/>
</dbReference>
<dbReference type="Proteomes" id="UP001168821">
    <property type="component" value="Unassembled WGS sequence"/>
</dbReference>
<dbReference type="PANTHER" id="PTHR23345:SF33">
    <property type="entry name" value="CROSSVEINLESS D"/>
    <property type="match status" value="1"/>
</dbReference>
<dbReference type="PANTHER" id="PTHR23345">
    <property type="entry name" value="VITELLOGENIN-RELATED"/>
    <property type="match status" value="1"/>
</dbReference>
<evidence type="ECO:0000313" key="5">
    <source>
        <dbReference type="EMBL" id="KAJ3656812.1"/>
    </source>
</evidence>
<dbReference type="SUPFAM" id="SSF56968">
    <property type="entry name" value="Lipovitellin-phosvitin complex, beta-sheet shell regions"/>
    <property type="match status" value="1"/>
</dbReference>
<dbReference type="SMART" id="SM00638">
    <property type="entry name" value="LPD_N"/>
    <property type="match status" value="1"/>
</dbReference>
<dbReference type="Gene3D" id="2.30.230.10">
    <property type="entry name" value="Lipovitellin, beta-sheet shell regions, chain A"/>
    <property type="match status" value="1"/>
</dbReference>
<dbReference type="InterPro" id="IPR015819">
    <property type="entry name" value="Lipid_transp_b-sht_shell"/>
</dbReference>
<reference evidence="5" key="1">
    <citation type="journal article" date="2023" name="G3 (Bethesda)">
        <title>Whole genome assemblies of Zophobas morio and Tenebrio molitor.</title>
        <authorList>
            <person name="Kaur S."/>
            <person name="Stinson S.A."/>
            <person name="diCenzo G.C."/>
        </authorList>
    </citation>
    <scope>NUCLEOTIDE SEQUENCE</scope>
    <source>
        <strain evidence="5">QUZm001</strain>
    </source>
</reference>